<evidence type="ECO:0000256" key="3">
    <source>
        <dbReference type="ARBA" id="ARBA00012438"/>
    </source>
</evidence>
<dbReference type="CDD" id="cd00082">
    <property type="entry name" value="HisKA"/>
    <property type="match status" value="1"/>
</dbReference>
<organism evidence="17 18">
    <name type="scientific">Clostridium ganghwense</name>
    <dbReference type="NCBI Taxonomy" id="312089"/>
    <lineage>
        <taxon>Bacteria</taxon>
        <taxon>Bacillati</taxon>
        <taxon>Bacillota</taxon>
        <taxon>Clostridia</taxon>
        <taxon>Eubacteriales</taxon>
        <taxon>Clostridiaceae</taxon>
        <taxon>Clostridium</taxon>
    </lineage>
</organism>
<evidence type="ECO:0000256" key="10">
    <source>
        <dbReference type="ARBA" id="ARBA00022840"/>
    </source>
</evidence>
<evidence type="ECO:0000256" key="9">
    <source>
        <dbReference type="ARBA" id="ARBA00022777"/>
    </source>
</evidence>
<evidence type="ECO:0000256" key="6">
    <source>
        <dbReference type="ARBA" id="ARBA00022679"/>
    </source>
</evidence>
<dbReference type="GO" id="GO:0005524">
    <property type="term" value="F:ATP binding"/>
    <property type="evidence" value="ECO:0007669"/>
    <property type="project" value="UniProtKB-KW"/>
</dbReference>
<dbReference type="SUPFAM" id="SSF158472">
    <property type="entry name" value="HAMP domain-like"/>
    <property type="match status" value="1"/>
</dbReference>
<evidence type="ECO:0000256" key="1">
    <source>
        <dbReference type="ARBA" id="ARBA00000085"/>
    </source>
</evidence>
<dbReference type="InterPro" id="IPR003594">
    <property type="entry name" value="HATPase_dom"/>
</dbReference>
<keyword evidence="10 17" id="KW-0067">ATP-binding</keyword>
<dbReference type="SMART" id="SM00304">
    <property type="entry name" value="HAMP"/>
    <property type="match status" value="1"/>
</dbReference>
<dbReference type="RefSeq" id="WP_268048706.1">
    <property type="nucleotide sequence ID" value="NZ_JAPQES010000001.1"/>
</dbReference>
<dbReference type="Gene3D" id="1.10.287.130">
    <property type="match status" value="1"/>
</dbReference>
<feature type="transmembrane region" description="Helical" evidence="14">
    <location>
        <begin position="12"/>
        <end position="31"/>
    </location>
</feature>
<keyword evidence="18" id="KW-1185">Reference proteome</keyword>
<dbReference type="SMART" id="SM00388">
    <property type="entry name" value="HisKA"/>
    <property type="match status" value="1"/>
</dbReference>
<name>A0ABT4CPF8_9CLOT</name>
<feature type="transmembrane region" description="Helical" evidence="14">
    <location>
        <begin position="162"/>
        <end position="186"/>
    </location>
</feature>
<dbReference type="Gene3D" id="3.30.565.10">
    <property type="entry name" value="Histidine kinase-like ATPase, C-terminal domain"/>
    <property type="match status" value="1"/>
</dbReference>
<evidence type="ECO:0000256" key="5">
    <source>
        <dbReference type="ARBA" id="ARBA00022553"/>
    </source>
</evidence>
<keyword evidence="13 14" id="KW-0472">Membrane</keyword>
<dbReference type="InterPro" id="IPR004358">
    <property type="entry name" value="Sig_transdc_His_kin-like_C"/>
</dbReference>
<dbReference type="SUPFAM" id="SSF55874">
    <property type="entry name" value="ATPase domain of HSP90 chaperone/DNA topoisomerase II/histidine kinase"/>
    <property type="match status" value="1"/>
</dbReference>
<evidence type="ECO:0000256" key="2">
    <source>
        <dbReference type="ARBA" id="ARBA00004651"/>
    </source>
</evidence>
<reference evidence="17" key="1">
    <citation type="submission" date="2022-12" db="EMBL/GenBank/DDBJ databases">
        <authorList>
            <person name="Wang J."/>
        </authorList>
    </citation>
    <scope>NUCLEOTIDE SEQUENCE</scope>
    <source>
        <strain evidence="17">HY-42-06</strain>
    </source>
</reference>
<feature type="domain" description="HAMP" evidence="16">
    <location>
        <begin position="188"/>
        <end position="240"/>
    </location>
</feature>
<evidence type="ECO:0000256" key="14">
    <source>
        <dbReference type="SAM" id="Phobius"/>
    </source>
</evidence>
<keyword evidence="11 14" id="KW-1133">Transmembrane helix</keyword>
<accession>A0ABT4CPF8</accession>
<dbReference type="Proteomes" id="UP001079657">
    <property type="component" value="Unassembled WGS sequence"/>
</dbReference>
<dbReference type="SMART" id="SM00387">
    <property type="entry name" value="HATPase_c"/>
    <property type="match status" value="1"/>
</dbReference>
<evidence type="ECO:0000256" key="4">
    <source>
        <dbReference type="ARBA" id="ARBA00022475"/>
    </source>
</evidence>
<dbReference type="CDD" id="cd06225">
    <property type="entry name" value="HAMP"/>
    <property type="match status" value="1"/>
</dbReference>
<comment type="catalytic activity">
    <reaction evidence="1">
        <text>ATP + protein L-histidine = ADP + protein N-phospho-L-histidine.</text>
        <dbReference type="EC" id="2.7.13.3"/>
    </reaction>
</comment>
<feature type="domain" description="Histidine kinase" evidence="15">
    <location>
        <begin position="248"/>
        <end position="462"/>
    </location>
</feature>
<evidence type="ECO:0000256" key="7">
    <source>
        <dbReference type="ARBA" id="ARBA00022692"/>
    </source>
</evidence>
<evidence type="ECO:0000256" key="8">
    <source>
        <dbReference type="ARBA" id="ARBA00022741"/>
    </source>
</evidence>
<proteinExistence type="predicted"/>
<keyword evidence="6" id="KW-0808">Transferase</keyword>
<dbReference type="Pfam" id="PF00512">
    <property type="entry name" value="HisKA"/>
    <property type="match status" value="1"/>
</dbReference>
<dbReference type="PRINTS" id="PR00344">
    <property type="entry name" value="BCTRLSENSOR"/>
</dbReference>
<evidence type="ECO:0000259" key="15">
    <source>
        <dbReference type="PROSITE" id="PS50109"/>
    </source>
</evidence>
<keyword evidence="7 14" id="KW-0812">Transmembrane</keyword>
<dbReference type="PANTHER" id="PTHR45528">
    <property type="entry name" value="SENSOR HISTIDINE KINASE CPXA"/>
    <property type="match status" value="1"/>
</dbReference>
<keyword evidence="9" id="KW-0418">Kinase</keyword>
<dbReference type="InterPro" id="IPR003660">
    <property type="entry name" value="HAMP_dom"/>
</dbReference>
<dbReference type="InterPro" id="IPR036097">
    <property type="entry name" value="HisK_dim/P_sf"/>
</dbReference>
<dbReference type="PROSITE" id="PS50109">
    <property type="entry name" value="HIS_KIN"/>
    <property type="match status" value="1"/>
</dbReference>
<dbReference type="EC" id="2.7.13.3" evidence="3"/>
<dbReference type="InterPro" id="IPR005467">
    <property type="entry name" value="His_kinase_dom"/>
</dbReference>
<dbReference type="Pfam" id="PF00672">
    <property type="entry name" value="HAMP"/>
    <property type="match status" value="1"/>
</dbReference>
<comment type="subcellular location">
    <subcellularLocation>
        <location evidence="2">Cell membrane</location>
        <topology evidence="2">Multi-pass membrane protein</topology>
    </subcellularLocation>
</comment>
<keyword evidence="8" id="KW-0547">Nucleotide-binding</keyword>
<dbReference type="Gene3D" id="3.30.450.20">
    <property type="entry name" value="PAS domain"/>
    <property type="match status" value="1"/>
</dbReference>
<evidence type="ECO:0000313" key="18">
    <source>
        <dbReference type="Proteomes" id="UP001079657"/>
    </source>
</evidence>
<dbReference type="InterPro" id="IPR036890">
    <property type="entry name" value="HATPase_C_sf"/>
</dbReference>
<dbReference type="Gene3D" id="1.10.8.500">
    <property type="entry name" value="HAMP domain in histidine kinase"/>
    <property type="match status" value="1"/>
</dbReference>
<dbReference type="Pfam" id="PF02518">
    <property type="entry name" value="HATPase_c"/>
    <property type="match status" value="1"/>
</dbReference>
<evidence type="ECO:0000259" key="16">
    <source>
        <dbReference type="PROSITE" id="PS50885"/>
    </source>
</evidence>
<protein>
    <recommendedName>
        <fullName evidence="3">histidine kinase</fullName>
        <ecNumber evidence="3">2.7.13.3</ecNumber>
    </recommendedName>
</protein>
<evidence type="ECO:0000256" key="12">
    <source>
        <dbReference type="ARBA" id="ARBA00023012"/>
    </source>
</evidence>
<keyword evidence="5" id="KW-0597">Phosphoprotein</keyword>
<dbReference type="PANTHER" id="PTHR45528:SF1">
    <property type="entry name" value="SENSOR HISTIDINE KINASE CPXA"/>
    <property type="match status" value="1"/>
</dbReference>
<dbReference type="InterPro" id="IPR003661">
    <property type="entry name" value="HisK_dim/P_dom"/>
</dbReference>
<dbReference type="SUPFAM" id="SSF47384">
    <property type="entry name" value="Homodimeric domain of signal transducing histidine kinase"/>
    <property type="match status" value="1"/>
</dbReference>
<evidence type="ECO:0000313" key="17">
    <source>
        <dbReference type="EMBL" id="MCY6370121.1"/>
    </source>
</evidence>
<keyword evidence="4" id="KW-1003">Cell membrane</keyword>
<comment type="caution">
    <text evidence="17">The sequence shown here is derived from an EMBL/GenBank/DDBJ whole genome shotgun (WGS) entry which is preliminary data.</text>
</comment>
<gene>
    <name evidence="17" type="ORF">OXH55_05700</name>
</gene>
<dbReference type="PROSITE" id="PS50885">
    <property type="entry name" value="HAMP"/>
    <property type="match status" value="1"/>
</dbReference>
<dbReference type="InterPro" id="IPR050398">
    <property type="entry name" value="HssS/ArlS-like"/>
</dbReference>
<sequence>MKSIKTRLTKSYFLIILLTVVICEIFLISSVKKYFYNNTQELLSNQIKLSADFYNTYLSSTGLEENIADDIDVFWKNTHAEVQILNLSGNILMDSIGYYQSTPINSTDFKEALSGNLGTYIYESPNSKETIMAVAYPLKNQNKVEGVIRFITSLKKVDKNVYAISLFLILIGLCVTVLSSIVSIFISNKITKPIQKITIGAEKMASGELNEKIQKTSDDELGKLADTLNYMSEEILKNERLKNEFIASVSHELRTPLTSIKGWAVALSLCNPENKSEFEDGLKIIEHEADRLSLLVEELLDFSKLISGKITLKKDWIDLEEFLFYMVKQANPRSERENIKLSVVHKNKLPNIHADGNRLKQLFMNILDNSFKFTPSGGEIIITTITLENKLFISIKDTGCGIPVEDLPKVTEKFYKGKNSKSKNGIGLSICSEIVALHNGTLKVLSEENKGTEIQLMFPLNT</sequence>
<keyword evidence="12" id="KW-0902">Two-component regulatory system</keyword>
<dbReference type="EMBL" id="JAPQES010000001">
    <property type="protein sequence ID" value="MCY6370121.1"/>
    <property type="molecule type" value="Genomic_DNA"/>
</dbReference>
<evidence type="ECO:0000256" key="11">
    <source>
        <dbReference type="ARBA" id="ARBA00022989"/>
    </source>
</evidence>
<evidence type="ECO:0000256" key="13">
    <source>
        <dbReference type="ARBA" id="ARBA00023136"/>
    </source>
</evidence>